<evidence type="ECO:0000313" key="1">
    <source>
        <dbReference type="Proteomes" id="UP000813463"/>
    </source>
</evidence>
<dbReference type="InterPro" id="IPR019587">
    <property type="entry name" value="Polyketide_cyclase/dehydratase"/>
</dbReference>
<dbReference type="SUPFAM" id="SSF55961">
    <property type="entry name" value="Bet v1-like"/>
    <property type="match status" value="1"/>
</dbReference>
<reference evidence="1" key="1">
    <citation type="journal article" date="2021" name="Nat. Commun.">
        <title>Genomic analyses provide insights into spinach domestication and the genetic basis of agronomic traits.</title>
        <authorList>
            <person name="Cai X."/>
            <person name="Sun X."/>
            <person name="Xu C."/>
            <person name="Sun H."/>
            <person name="Wang X."/>
            <person name="Ge C."/>
            <person name="Zhang Z."/>
            <person name="Wang Q."/>
            <person name="Fei Z."/>
            <person name="Jiao C."/>
            <person name="Wang Q."/>
        </authorList>
    </citation>
    <scope>NUCLEOTIDE SEQUENCE [LARGE SCALE GENOMIC DNA]</scope>
    <source>
        <strain evidence="1">cv. Varoflay</strain>
    </source>
</reference>
<dbReference type="Pfam" id="PF10604">
    <property type="entry name" value="Polyketide_cyc2"/>
    <property type="match status" value="1"/>
</dbReference>
<organism evidence="1 2">
    <name type="scientific">Spinacia oleracea</name>
    <name type="common">Spinach</name>
    <dbReference type="NCBI Taxonomy" id="3562"/>
    <lineage>
        <taxon>Eukaryota</taxon>
        <taxon>Viridiplantae</taxon>
        <taxon>Streptophyta</taxon>
        <taxon>Embryophyta</taxon>
        <taxon>Tracheophyta</taxon>
        <taxon>Spermatophyta</taxon>
        <taxon>Magnoliopsida</taxon>
        <taxon>eudicotyledons</taxon>
        <taxon>Gunneridae</taxon>
        <taxon>Pentapetalae</taxon>
        <taxon>Caryophyllales</taxon>
        <taxon>Chenopodiaceae</taxon>
        <taxon>Chenopodioideae</taxon>
        <taxon>Anserineae</taxon>
        <taxon>Spinacia</taxon>
    </lineage>
</organism>
<accession>A0A9R0JUM1</accession>
<name>A0A9R0JUM1_SPIOL</name>
<proteinExistence type="predicted"/>
<dbReference type="InterPro" id="IPR023393">
    <property type="entry name" value="START-like_dom_sf"/>
</dbReference>
<dbReference type="Proteomes" id="UP000813463">
    <property type="component" value="Chromosome 1"/>
</dbReference>
<dbReference type="GeneID" id="110787408"/>
<dbReference type="KEGG" id="soe:110787408"/>
<dbReference type="GO" id="GO:0004864">
    <property type="term" value="F:protein phosphatase inhibitor activity"/>
    <property type="evidence" value="ECO:0007669"/>
    <property type="project" value="UniProtKB-ARBA"/>
</dbReference>
<dbReference type="PANTHER" id="PTHR33789:SF15">
    <property type="entry name" value="LACHRYMATORY-FACTOR SYNTHASE"/>
    <property type="match status" value="1"/>
</dbReference>
<protein>
    <submittedName>
        <fullName evidence="2">Lachrymatory-factor synthase</fullName>
    </submittedName>
</protein>
<gene>
    <name evidence="2" type="primary">LOC110787408</name>
</gene>
<dbReference type="CDD" id="cd07821">
    <property type="entry name" value="PYR_PYL_RCAR_like"/>
    <property type="match status" value="1"/>
</dbReference>
<keyword evidence="1" id="KW-1185">Reference proteome</keyword>
<sequence length="171" mass="19184">MYFPQTIMKKKWEAKVSTTLLSSKSHQIWPLLKDFFNIHKYFSSLSNSNGIHGTNGEVGCIRLCIGSSIPPTKGCDPKINGGEVVSWSKERLIAVDEVNMRLSYEIVDSNIGFTSYVSTVKIIQGGDEGCVIEWSFTVDPVQGLRFEDLVKKYESGLHRMAKTMEDSLENP</sequence>
<dbReference type="RefSeq" id="XP_021847720.2">
    <property type="nucleotide sequence ID" value="XM_021992028.2"/>
</dbReference>
<dbReference type="InterPro" id="IPR053249">
    <property type="entry name" value="LFS"/>
</dbReference>
<dbReference type="AlphaFoldDB" id="A0A9R0JUM1"/>
<evidence type="ECO:0000313" key="2">
    <source>
        <dbReference type="RefSeq" id="XP_021847720.2"/>
    </source>
</evidence>
<dbReference type="Gene3D" id="3.30.530.20">
    <property type="match status" value="1"/>
</dbReference>
<dbReference type="PANTHER" id="PTHR33789">
    <property type="entry name" value="LACHRYMATORY-FACTOR SYNTHASE"/>
    <property type="match status" value="1"/>
</dbReference>
<reference evidence="2" key="2">
    <citation type="submission" date="2025-08" db="UniProtKB">
        <authorList>
            <consortium name="RefSeq"/>
        </authorList>
    </citation>
    <scope>IDENTIFICATION</scope>
    <source>
        <tissue evidence="2">Leaf</tissue>
    </source>
</reference>